<sequence length="189" mass="21465">MAEFEKFGAIADGPTVDSSGTSVKGTIDGVLTRTVISHVDHRGRVFELINIERDPEFWNDPVIASYVFTIRPGTLKGWGVHEHKDDRYNLISGETMTVLYDARFDSPTYKHVQEVSLSPQGIRQLLIPAGVWHLSVNVALEETVLVNFPSQPYNYDAPDRLTMPWYSDSIPVDIEKYFPRQQLRRPSTD</sequence>
<evidence type="ECO:0000313" key="1">
    <source>
        <dbReference type="EMBL" id="CAB4621238.1"/>
    </source>
</evidence>
<name>A0A6J6IG08_9ZZZZ</name>
<organism evidence="1">
    <name type="scientific">freshwater metagenome</name>
    <dbReference type="NCBI Taxonomy" id="449393"/>
    <lineage>
        <taxon>unclassified sequences</taxon>
        <taxon>metagenomes</taxon>
        <taxon>ecological metagenomes</taxon>
    </lineage>
</organism>
<dbReference type="PANTHER" id="PTHR21047">
    <property type="entry name" value="DTDP-6-DEOXY-D-GLUCOSE-3,5 EPIMERASE"/>
    <property type="match status" value="1"/>
</dbReference>
<dbReference type="Gene3D" id="2.60.120.10">
    <property type="entry name" value="Jelly Rolls"/>
    <property type="match status" value="1"/>
</dbReference>
<dbReference type="EMBL" id="CAEZUO010000165">
    <property type="protein sequence ID" value="CAB4621238.1"/>
    <property type="molecule type" value="Genomic_DNA"/>
</dbReference>
<protein>
    <submittedName>
        <fullName evidence="1">Unannotated protein</fullName>
    </submittedName>
</protein>
<dbReference type="AlphaFoldDB" id="A0A6J6IG08"/>
<dbReference type="Pfam" id="PF00908">
    <property type="entry name" value="dTDP_sugar_isom"/>
    <property type="match status" value="1"/>
</dbReference>
<dbReference type="PANTHER" id="PTHR21047:SF2">
    <property type="entry name" value="THYMIDINE DIPHOSPHO-4-KETO-RHAMNOSE 3,5-EPIMERASE"/>
    <property type="match status" value="1"/>
</dbReference>
<gene>
    <name evidence="1" type="ORF">UFOPK1827_02001</name>
</gene>
<dbReference type="SUPFAM" id="SSF51182">
    <property type="entry name" value="RmlC-like cupins"/>
    <property type="match status" value="1"/>
</dbReference>
<dbReference type="GO" id="GO:0000271">
    <property type="term" value="P:polysaccharide biosynthetic process"/>
    <property type="evidence" value="ECO:0007669"/>
    <property type="project" value="TreeGrafter"/>
</dbReference>
<dbReference type="InterPro" id="IPR011051">
    <property type="entry name" value="RmlC_Cupin_sf"/>
</dbReference>
<dbReference type="GO" id="GO:0005829">
    <property type="term" value="C:cytosol"/>
    <property type="evidence" value="ECO:0007669"/>
    <property type="project" value="TreeGrafter"/>
</dbReference>
<reference evidence="1" key="1">
    <citation type="submission" date="2020-05" db="EMBL/GenBank/DDBJ databases">
        <authorList>
            <person name="Chiriac C."/>
            <person name="Salcher M."/>
            <person name="Ghai R."/>
            <person name="Kavagutti S V."/>
        </authorList>
    </citation>
    <scope>NUCLEOTIDE SEQUENCE</scope>
</reference>
<dbReference type="InterPro" id="IPR014710">
    <property type="entry name" value="RmlC-like_jellyroll"/>
</dbReference>
<dbReference type="InterPro" id="IPR000888">
    <property type="entry name" value="RmlC-like"/>
</dbReference>
<accession>A0A6J6IG08</accession>
<proteinExistence type="predicted"/>
<dbReference type="GO" id="GO:0008830">
    <property type="term" value="F:dTDP-4-dehydrorhamnose 3,5-epimerase activity"/>
    <property type="evidence" value="ECO:0007669"/>
    <property type="project" value="InterPro"/>
</dbReference>